<gene>
    <name evidence="10" type="ORF">A3C59_00620</name>
</gene>
<feature type="transmembrane region" description="Helical" evidence="8">
    <location>
        <begin position="329"/>
        <end position="345"/>
    </location>
</feature>
<feature type="transmembrane region" description="Helical" evidence="8">
    <location>
        <begin position="357"/>
        <end position="377"/>
    </location>
</feature>
<dbReference type="PANTHER" id="PTHR33908">
    <property type="entry name" value="MANNOSYLTRANSFERASE YKCB-RELATED"/>
    <property type="match status" value="1"/>
</dbReference>
<accession>A0A1F5JP72</accession>
<dbReference type="InterPro" id="IPR038731">
    <property type="entry name" value="RgtA/B/C-like"/>
</dbReference>
<feature type="transmembrane region" description="Helical" evidence="8">
    <location>
        <begin position="128"/>
        <end position="146"/>
    </location>
</feature>
<keyword evidence="5 8" id="KW-0812">Transmembrane</keyword>
<feature type="transmembrane region" description="Helical" evidence="8">
    <location>
        <begin position="152"/>
        <end position="170"/>
    </location>
</feature>
<evidence type="ECO:0000256" key="7">
    <source>
        <dbReference type="ARBA" id="ARBA00023136"/>
    </source>
</evidence>
<organism evidence="10 11">
    <name type="scientific">Candidatus Daviesbacteria bacterium RIFCSPHIGHO2_02_FULL_36_13</name>
    <dbReference type="NCBI Taxonomy" id="1797768"/>
    <lineage>
        <taxon>Bacteria</taxon>
        <taxon>Candidatus Daviesiibacteriota</taxon>
    </lineage>
</organism>
<evidence type="ECO:0000256" key="5">
    <source>
        <dbReference type="ARBA" id="ARBA00022692"/>
    </source>
</evidence>
<proteinExistence type="predicted"/>
<evidence type="ECO:0000256" key="6">
    <source>
        <dbReference type="ARBA" id="ARBA00022989"/>
    </source>
</evidence>
<dbReference type="STRING" id="1797768.A3C59_00620"/>
<evidence type="ECO:0000313" key="11">
    <source>
        <dbReference type="Proteomes" id="UP000176902"/>
    </source>
</evidence>
<keyword evidence="6 8" id="KW-1133">Transmembrane helix</keyword>
<protein>
    <recommendedName>
        <fullName evidence="9">Glycosyltransferase RgtA/B/C/D-like domain-containing protein</fullName>
    </recommendedName>
</protein>
<dbReference type="EMBL" id="MFCV01000047">
    <property type="protein sequence ID" value="OGE30471.1"/>
    <property type="molecule type" value="Genomic_DNA"/>
</dbReference>
<dbReference type="PANTHER" id="PTHR33908:SF11">
    <property type="entry name" value="MEMBRANE PROTEIN"/>
    <property type="match status" value="1"/>
</dbReference>
<dbReference type="Pfam" id="PF13231">
    <property type="entry name" value="PMT_2"/>
    <property type="match status" value="1"/>
</dbReference>
<dbReference type="InterPro" id="IPR050297">
    <property type="entry name" value="LipidA_mod_glycosyltrf_83"/>
</dbReference>
<evidence type="ECO:0000259" key="9">
    <source>
        <dbReference type="Pfam" id="PF13231"/>
    </source>
</evidence>
<evidence type="ECO:0000256" key="4">
    <source>
        <dbReference type="ARBA" id="ARBA00022679"/>
    </source>
</evidence>
<evidence type="ECO:0000256" key="3">
    <source>
        <dbReference type="ARBA" id="ARBA00022676"/>
    </source>
</evidence>
<evidence type="ECO:0000313" key="10">
    <source>
        <dbReference type="EMBL" id="OGE30471.1"/>
    </source>
</evidence>
<keyword evidence="7 8" id="KW-0472">Membrane</keyword>
<name>A0A1F5JP72_9BACT</name>
<comment type="caution">
    <text evidence="10">The sequence shown here is derived from an EMBL/GenBank/DDBJ whole genome shotgun (WGS) entry which is preliminary data.</text>
</comment>
<evidence type="ECO:0000256" key="8">
    <source>
        <dbReference type="SAM" id="Phobius"/>
    </source>
</evidence>
<keyword evidence="3" id="KW-0328">Glycosyltransferase</keyword>
<comment type="subcellular location">
    <subcellularLocation>
        <location evidence="1">Cell membrane</location>
        <topology evidence="1">Multi-pass membrane protein</topology>
    </subcellularLocation>
</comment>
<evidence type="ECO:0000256" key="2">
    <source>
        <dbReference type="ARBA" id="ARBA00022475"/>
    </source>
</evidence>
<dbReference type="GO" id="GO:0005886">
    <property type="term" value="C:plasma membrane"/>
    <property type="evidence" value="ECO:0007669"/>
    <property type="project" value="UniProtKB-SubCell"/>
</dbReference>
<sequence length="544" mass="63106">MEALGDMYMNMKNKINLLLLVIILLAAILRIYKIDQVPPSLSWDEAANGYNAYTIANYGRDEHGKYFPAYFRSFGDDKHPIHIYLTAPFVKILGLNEFSTRLPSAVFGTLNVLLIFFLTNLLFKNKFIALFTAFLLAISPYNIHFSRFNHEVNFVLFFFMLGLVLFFTALKKGGLYLPFSILSFGLCFISYHPAKIVVPVILFFLFILYFRNFLQNKKSLLRASLVAAIFLVIILVNPELLGVARVNQTLLKRDRIIQTNLYKQTGNEFFGKLDLILTQYSWHFLPEFLFIKGDANPRLSFQTGQFYKIEAVFLIAGVLFLIHKRSKEGLLLLVWALIAPIPSSLTEEAPHAARASFMMGSWHIISALGFYFILSLVRFRILKILISMITIIILIYSLKLGLDYYYGEYAERYAIEWQYGMKQIVEFVKENEEYNQIFVTDIRSQPYIFFLYYLKEPIPEYLNSVLYNNLQETKSFNMTASFRSNYRDFYFGGWDPVESAPQKDRLYVLSPSQYGGLRYREAFDVKKIIHYPNGGVAFYIVSAI</sequence>
<dbReference type="AlphaFoldDB" id="A0A1F5JP72"/>
<keyword evidence="2" id="KW-1003">Cell membrane</keyword>
<dbReference type="Proteomes" id="UP000176902">
    <property type="component" value="Unassembled WGS sequence"/>
</dbReference>
<feature type="domain" description="Glycosyltransferase RgtA/B/C/D-like" evidence="9">
    <location>
        <begin position="78"/>
        <end position="232"/>
    </location>
</feature>
<keyword evidence="4" id="KW-0808">Transferase</keyword>
<feature type="transmembrane region" description="Helical" evidence="8">
    <location>
        <begin position="305"/>
        <end position="322"/>
    </location>
</feature>
<dbReference type="GO" id="GO:0016763">
    <property type="term" value="F:pentosyltransferase activity"/>
    <property type="evidence" value="ECO:0007669"/>
    <property type="project" value="TreeGrafter"/>
</dbReference>
<feature type="transmembrane region" description="Helical" evidence="8">
    <location>
        <begin position="221"/>
        <end position="241"/>
    </location>
</feature>
<dbReference type="GO" id="GO:0009103">
    <property type="term" value="P:lipopolysaccharide biosynthetic process"/>
    <property type="evidence" value="ECO:0007669"/>
    <property type="project" value="UniProtKB-ARBA"/>
</dbReference>
<reference evidence="10 11" key="1">
    <citation type="journal article" date="2016" name="Nat. Commun.">
        <title>Thousands of microbial genomes shed light on interconnected biogeochemical processes in an aquifer system.</title>
        <authorList>
            <person name="Anantharaman K."/>
            <person name="Brown C.T."/>
            <person name="Hug L.A."/>
            <person name="Sharon I."/>
            <person name="Castelle C.J."/>
            <person name="Probst A.J."/>
            <person name="Thomas B.C."/>
            <person name="Singh A."/>
            <person name="Wilkins M.J."/>
            <person name="Karaoz U."/>
            <person name="Brodie E.L."/>
            <person name="Williams K.H."/>
            <person name="Hubbard S.S."/>
            <person name="Banfield J.F."/>
        </authorList>
    </citation>
    <scope>NUCLEOTIDE SEQUENCE [LARGE SCALE GENOMIC DNA]</scope>
</reference>
<feature type="transmembrane region" description="Helical" evidence="8">
    <location>
        <begin position="105"/>
        <end position="123"/>
    </location>
</feature>
<evidence type="ECO:0000256" key="1">
    <source>
        <dbReference type="ARBA" id="ARBA00004651"/>
    </source>
</evidence>
<feature type="transmembrane region" description="Helical" evidence="8">
    <location>
        <begin position="384"/>
        <end position="406"/>
    </location>
</feature>